<dbReference type="ESTHER" id="9rhiz-a0a084uce6">
    <property type="family name" value="Est-OsmC"/>
</dbReference>
<dbReference type="InterPro" id="IPR015946">
    <property type="entry name" value="KH_dom-like_a/b"/>
</dbReference>
<dbReference type="InterPro" id="IPR003718">
    <property type="entry name" value="OsmC/Ohr_fam"/>
</dbReference>
<sequence length="411" mass="44683">MVEKTQKLEFDGHSGARLAARLDLPNGPVRGYALLVHCFTCSKDLVGLRRIGSELARAGIAVLRFDFTGLGSSEGEFASTNFSTNIQDIYSAVDFMRSNLEAPALMIGHSLGGAAVLAAAGKVEEVQAVVTLGAPSDADHVLENFHADIGEIERSGKARVDLHGRHFTIERQFLDDVREHKLADAIKDLRKPLLIMHAPGDEIVGIDSATAIFTAARHPKSFVSLDKADHLLTDEADARFAASVIAGWASRYLAPDHSQAEEPIEHVRVSETGVGQFQNAVQAGRHRLFADEPEEMGGDDTGPSPYDFLSAALGACTSMTLRIYAQHKKIDLGRVSVDVSHRKVHRKDSGSDISNGKSGRIDQFDRLISVEGELDEALRAKVVEIANKCPVHRTLENSSHVLTRLVDEDEE</sequence>
<dbReference type="SUPFAM" id="SSF82784">
    <property type="entry name" value="OsmC-like"/>
    <property type="match status" value="1"/>
</dbReference>
<dbReference type="STRING" id="472175.EL18_01670"/>
<dbReference type="EMBL" id="JMQM01000001">
    <property type="protein sequence ID" value="KFB10632.1"/>
    <property type="molecule type" value="Genomic_DNA"/>
</dbReference>
<reference evidence="2 3" key="1">
    <citation type="submission" date="2014-05" db="EMBL/GenBank/DDBJ databases">
        <title>Draft Genome Sequence of Nitratireductor basaltis Strain UMTGB225, A Marine Bacterium Isolated from Green Barrel Tunicate.</title>
        <authorList>
            <person name="Gan H.Y."/>
        </authorList>
    </citation>
    <scope>NUCLEOTIDE SEQUENCE [LARGE SCALE GENOMIC DNA]</scope>
    <source>
        <strain evidence="2 3">UMTGB225</strain>
    </source>
</reference>
<dbReference type="PANTHER" id="PTHR39624">
    <property type="entry name" value="PROTEIN INVOLVED IN RIMO-MEDIATED BETA-METHYLTHIOLATION OF RIBOSOMAL PROTEIN S12 YCAO"/>
    <property type="match status" value="1"/>
</dbReference>
<feature type="domain" description="Serine aminopeptidase S33" evidence="1">
    <location>
        <begin position="50"/>
        <end position="134"/>
    </location>
</feature>
<dbReference type="Gene3D" id="3.30.300.20">
    <property type="match status" value="1"/>
</dbReference>
<dbReference type="PANTHER" id="PTHR39624:SF2">
    <property type="entry name" value="OSMC-LIKE PROTEIN"/>
    <property type="match status" value="1"/>
</dbReference>
<organism evidence="2 3">
    <name type="scientific">Nitratireductor basaltis</name>
    <dbReference type="NCBI Taxonomy" id="472175"/>
    <lineage>
        <taxon>Bacteria</taxon>
        <taxon>Pseudomonadati</taxon>
        <taxon>Pseudomonadota</taxon>
        <taxon>Alphaproteobacteria</taxon>
        <taxon>Hyphomicrobiales</taxon>
        <taxon>Phyllobacteriaceae</taxon>
        <taxon>Nitratireductor</taxon>
    </lineage>
</organism>
<dbReference type="Pfam" id="PF12146">
    <property type="entry name" value="Hydrolase_4"/>
    <property type="match status" value="1"/>
</dbReference>
<dbReference type="PATRIC" id="fig|472175.3.peg.1677"/>
<dbReference type="InterPro" id="IPR036102">
    <property type="entry name" value="OsmC/Ohrsf"/>
</dbReference>
<name>A0A084UCE6_9HYPH</name>
<dbReference type="eggNOG" id="COG1765">
    <property type="taxonomic scope" value="Bacteria"/>
</dbReference>
<gene>
    <name evidence="2" type="ORF">EL18_01670</name>
</gene>
<dbReference type="AlphaFoldDB" id="A0A084UCE6"/>
<dbReference type="Proteomes" id="UP000053675">
    <property type="component" value="Unassembled WGS sequence"/>
</dbReference>
<dbReference type="Pfam" id="PF02566">
    <property type="entry name" value="OsmC"/>
    <property type="match status" value="1"/>
</dbReference>
<keyword evidence="3" id="KW-1185">Reference proteome</keyword>
<dbReference type="OrthoDB" id="9789573at2"/>
<protein>
    <submittedName>
        <fullName evidence="2">Putative OsmC family protein</fullName>
    </submittedName>
</protein>
<dbReference type="SUPFAM" id="SSF53474">
    <property type="entry name" value="alpha/beta-Hydrolases"/>
    <property type="match status" value="1"/>
</dbReference>
<dbReference type="InterPro" id="IPR029058">
    <property type="entry name" value="AB_hydrolase_fold"/>
</dbReference>
<evidence type="ECO:0000259" key="1">
    <source>
        <dbReference type="Pfam" id="PF12146"/>
    </source>
</evidence>
<evidence type="ECO:0000313" key="2">
    <source>
        <dbReference type="EMBL" id="KFB10632.1"/>
    </source>
</evidence>
<comment type="caution">
    <text evidence="2">The sequence shown here is derived from an EMBL/GenBank/DDBJ whole genome shotgun (WGS) entry which is preliminary data.</text>
</comment>
<evidence type="ECO:0000313" key="3">
    <source>
        <dbReference type="Proteomes" id="UP000053675"/>
    </source>
</evidence>
<dbReference type="InterPro" id="IPR022742">
    <property type="entry name" value="Hydrolase_4"/>
</dbReference>
<dbReference type="RefSeq" id="WP_036481682.1">
    <property type="nucleotide sequence ID" value="NZ_JMQM01000001.1"/>
</dbReference>
<accession>A0A084UCE6</accession>
<dbReference type="eggNOG" id="COG1073">
    <property type="taxonomic scope" value="Bacteria"/>
</dbReference>
<dbReference type="Gene3D" id="3.40.50.1820">
    <property type="entry name" value="alpha/beta hydrolase"/>
    <property type="match status" value="1"/>
</dbReference>
<proteinExistence type="predicted"/>